<accession>A0A8H6K8R4</accession>
<evidence type="ECO:0000313" key="2">
    <source>
        <dbReference type="Proteomes" id="UP000654918"/>
    </source>
</evidence>
<dbReference type="PANTHER" id="PTHR21310">
    <property type="entry name" value="AMINOGLYCOSIDE PHOSPHOTRANSFERASE-RELATED-RELATED"/>
    <property type="match status" value="1"/>
</dbReference>
<protein>
    <submittedName>
        <fullName evidence="1">Phosphotransferase enzyme family protein</fullName>
    </submittedName>
</protein>
<reference evidence="1" key="1">
    <citation type="journal article" date="2020" name="Phytopathology">
        <title>Genome Sequence Resources of Colletotrichum truncatum, C. plurivorum, C. musicola, and C. sojae: Four Species Pathogenic to Soybean (Glycine max).</title>
        <authorList>
            <person name="Rogerio F."/>
            <person name="Boufleur T.R."/>
            <person name="Ciampi-Guillardi M."/>
            <person name="Sukno S.A."/>
            <person name="Thon M.R."/>
            <person name="Massola Junior N.S."/>
            <person name="Baroncelli R."/>
        </authorList>
    </citation>
    <scope>NUCLEOTIDE SEQUENCE</scope>
    <source>
        <strain evidence="1">LFN00145</strain>
    </source>
</reference>
<evidence type="ECO:0000313" key="1">
    <source>
        <dbReference type="EMBL" id="KAF6826566.1"/>
    </source>
</evidence>
<keyword evidence="2" id="KW-1185">Reference proteome</keyword>
<dbReference type="SUPFAM" id="SSF56112">
    <property type="entry name" value="Protein kinase-like (PK-like)"/>
    <property type="match status" value="1"/>
</dbReference>
<dbReference type="Proteomes" id="UP000654918">
    <property type="component" value="Unassembled WGS sequence"/>
</dbReference>
<sequence length="394" mass="43023">MAPSEHTPGDVASRIQTSLAGTPYAVSSLETLAGGLSNFTYHAALTRGLEDGSTDVLVKHGEAYMAKFPENPITTDRCDVEAACLKELAAVEVCSDESSTANFTVRAPKCYHYDFSTKTQVQEYLPHVVTLKTHCMKTLQTPAGENAQHDYRLLGKSLAEYIQRAHVLMARAMGAHAGEESKAHDATTLRQVITSNSEMQKLVHTINYDWLMERVNQFPETLSDAKDVFIQVKEQALGEIQGGCGSLSVINGDFGPHNVLISDAPVEAGCETCLFVVDWENAQFGVEGMDHGYMLGELYSIWLKGADVALWMLQGYAEGLGSMPEGTALRIALQTGIYLVSLSTAIPGWSSSAQVEDVARRGRDIIVNAWNKDRAWFDGGELSCLFRDVTSDRS</sequence>
<dbReference type="AlphaFoldDB" id="A0A8H6K8R4"/>
<dbReference type="EMBL" id="WIGO01000152">
    <property type="protein sequence ID" value="KAF6826566.1"/>
    <property type="molecule type" value="Genomic_DNA"/>
</dbReference>
<gene>
    <name evidence="1" type="ORF">CPLU01_09598</name>
</gene>
<comment type="caution">
    <text evidence="1">The sequence shown here is derived from an EMBL/GenBank/DDBJ whole genome shotgun (WGS) entry which is preliminary data.</text>
</comment>
<name>A0A8H6K8R4_9PEZI</name>
<dbReference type="GO" id="GO:0016740">
    <property type="term" value="F:transferase activity"/>
    <property type="evidence" value="ECO:0007669"/>
    <property type="project" value="UniProtKB-KW"/>
</dbReference>
<organism evidence="1 2">
    <name type="scientific">Colletotrichum plurivorum</name>
    <dbReference type="NCBI Taxonomy" id="2175906"/>
    <lineage>
        <taxon>Eukaryota</taxon>
        <taxon>Fungi</taxon>
        <taxon>Dikarya</taxon>
        <taxon>Ascomycota</taxon>
        <taxon>Pezizomycotina</taxon>
        <taxon>Sordariomycetes</taxon>
        <taxon>Hypocreomycetidae</taxon>
        <taxon>Glomerellales</taxon>
        <taxon>Glomerellaceae</taxon>
        <taxon>Colletotrichum</taxon>
        <taxon>Colletotrichum orchidearum species complex</taxon>
    </lineage>
</organism>
<dbReference type="Gene3D" id="3.90.1200.10">
    <property type="match status" value="1"/>
</dbReference>
<dbReference type="InterPro" id="IPR011009">
    <property type="entry name" value="Kinase-like_dom_sf"/>
</dbReference>
<keyword evidence="1" id="KW-0808">Transferase</keyword>
<proteinExistence type="predicted"/>
<dbReference type="InterPro" id="IPR051678">
    <property type="entry name" value="AGP_Transferase"/>
</dbReference>
<dbReference type="Gene3D" id="3.30.200.20">
    <property type="entry name" value="Phosphorylase Kinase, domain 1"/>
    <property type="match status" value="1"/>
</dbReference>